<dbReference type="InterPro" id="IPR032466">
    <property type="entry name" value="Metal_Hydrolase"/>
</dbReference>
<dbReference type="Gene3D" id="3.20.20.140">
    <property type="entry name" value="Metal-dependent hydrolases"/>
    <property type="match status" value="1"/>
</dbReference>
<evidence type="ECO:0000313" key="1">
    <source>
        <dbReference type="EMBL" id="EMB33719.1"/>
    </source>
</evidence>
<dbReference type="Pfam" id="PF01244">
    <property type="entry name" value="Peptidase_M19"/>
    <property type="match status" value="1"/>
</dbReference>
<dbReference type="PANTHER" id="PTHR10443:SF12">
    <property type="entry name" value="DIPEPTIDASE"/>
    <property type="match status" value="1"/>
</dbReference>
<evidence type="ECO:0008006" key="2">
    <source>
        <dbReference type="Google" id="ProtNLM"/>
    </source>
</evidence>
<comment type="caution">
    <text evidence="1">The sequence shown here is derived from an EMBL/GenBank/DDBJ whole genome shotgun (WGS) entry which is preliminary data.</text>
</comment>
<proteinExistence type="predicted"/>
<organism evidence="1">
    <name type="scientific">Treponema denticola H-22</name>
    <dbReference type="NCBI Taxonomy" id="999432"/>
    <lineage>
        <taxon>Bacteria</taxon>
        <taxon>Pseudomonadati</taxon>
        <taxon>Spirochaetota</taxon>
        <taxon>Spirochaetia</taxon>
        <taxon>Spirochaetales</taxon>
        <taxon>Treponemataceae</taxon>
        <taxon>Treponema</taxon>
    </lineage>
</organism>
<gene>
    <name evidence="1" type="ORF">HMPREF9726_01099</name>
</gene>
<dbReference type="SUPFAM" id="SSF51556">
    <property type="entry name" value="Metallo-dependent hydrolases"/>
    <property type="match status" value="1"/>
</dbReference>
<dbReference type="InterPro" id="IPR008257">
    <property type="entry name" value="Pept_M19"/>
</dbReference>
<dbReference type="EMBL" id="AGDV01000010">
    <property type="protein sequence ID" value="EMB33719.1"/>
    <property type="molecule type" value="Genomic_DNA"/>
</dbReference>
<accession>A0A0E2EHN5</accession>
<dbReference type="PROSITE" id="PS51365">
    <property type="entry name" value="RENAL_DIPEPTIDASE_2"/>
    <property type="match status" value="1"/>
</dbReference>
<sequence>MNYIDLHCDTLMMTWKEDAGETIVSNKSFSVDFERLKKSGAYAQFFAIFMLTESIFNYIKRPVISDDEYIESLLDQIKRGIEKVDYVKICKSYDEFLQNKSQNIISAFLTLEDGRSVNGDLKRLDHFYEKGIRLITLTWNNENCIGFPNSKDPDIMNKGLKPFGIELIEHMNKLGVIIDVSHLSDGGFYDVAKYSKKPFTASHSNSRILSPHTRNMTDDMIKVLADKGGIMGLNLGPEFLNEDITNKNSTVALMVKHLNHQKNIGGIEVLALGSDFDGVFGNMEINGCDKYYLLFDALKKDGWTENEIEMLAYKNAERFLKDVLK</sequence>
<dbReference type="HOGENOM" id="CLU_031404_2_1_12"/>
<dbReference type="RefSeq" id="WP_002684059.1">
    <property type="nucleotide sequence ID" value="NZ_CM001795.1"/>
</dbReference>
<name>A0A0E2EHN5_TREDN</name>
<reference evidence="1" key="1">
    <citation type="submission" date="2012-01" db="EMBL/GenBank/DDBJ databases">
        <title>The Genome Sequence of Treponema denticola H-22.</title>
        <authorList>
            <consortium name="The Broad Institute Genome Sequencing Platform"/>
            <person name="Earl A."/>
            <person name="Ward D."/>
            <person name="Feldgarden M."/>
            <person name="Gevers D."/>
            <person name="Blanton J.M."/>
            <person name="Fenno C.J."/>
            <person name="Baranova O.V."/>
            <person name="Mathney J."/>
            <person name="Dewhirst F.E."/>
            <person name="Izard J."/>
            <person name="Young S.K."/>
            <person name="Zeng Q."/>
            <person name="Gargeya S."/>
            <person name="Fitzgerald M."/>
            <person name="Haas B."/>
            <person name="Abouelleil A."/>
            <person name="Alvarado L."/>
            <person name="Arachchi H.M."/>
            <person name="Berlin A."/>
            <person name="Chapman S.B."/>
            <person name="Gearin G."/>
            <person name="Goldberg J."/>
            <person name="Griggs A."/>
            <person name="Gujja S."/>
            <person name="Hansen M."/>
            <person name="Heiman D."/>
            <person name="Howarth C."/>
            <person name="Larimer J."/>
            <person name="Lui A."/>
            <person name="MacDonald P.J.P."/>
            <person name="McCowen C."/>
            <person name="Montmayeur A."/>
            <person name="Murphy C."/>
            <person name="Neiman D."/>
            <person name="Pearson M."/>
            <person name="Priest M."/>
            <person name="Roberts A."/>
            <person name="Saif S."/>
            <person name="Shea T."/>
            <person name="Sisk P."/>
            <person name="Stolte C."/>
            <person name="Sykes S."/>
            <person name="Wortman J."/>
            <person name="Nusbaum C."/>
            <person name="Birren B."/>
        </authorList>
    </citation>
    <scope>NUCLEOTIDE SEQUENCE [LARGE SCALE GENOMIC DNA]</scope>
    <source>
        <strain evidence="1">H-22</strain>
    </source>
</reference>
<dbReference type="PANTHER" id="PTHR10443">
    <property type="entry name" value="MICROSOMAL DIPEPTIDASE"/>
    <property type="match status" value="1"/>
</dbReference>
<dbReference type="AlphaFoldDB" id="A0A0E2EHN5"/>
<dbReference type="GO" id="GO:0070573">
    <property type="term" value="F:metallodipeptidase activity"/>
    <property type="evidence" value="ECO:0007669"/>
    <property type="project" value="InterPro"/>
</dbReference>
<dbReference type="Proteomes" id="UP000011705">
    <property type="component" value="Chromosome"/>
</dbReference>
<dbReference type="PATRIC" id="fig|999432.5.peg.1145"/>
<dbReference type="GO" id="GO:0006508">
    <property type="term" value="P:proteolysis"/>
    <property type="evidence" value="ECO:0007669"/>
    <property type="project" value="InterPro"/>
</dbReference>
<protein>
    <recommendedName>
        <fullName evidence="2">Membrane dipeptidase</fullName>
    </recommendedName>
</protein>